<proteinExistence type="predicted"/>
<evidence type="ECO:0000256" key="1">
    <source>
        <dbReference type="SAM" id="MobiDB-lite"/>
    </source>
</evidence>
<feature type="compositionally biased region" description="Low complexity" evidence="1">
    <location>
        <begin position="122"/>
        <end position="159"/>
    </location>
</feature>
<feature type="region of interest" description="Disordered" evidence="1">
    <location>
        <begin position="25"/>
        <end position="159"/>
    </location>
</feature>
<accession>A0A1Y6LJ35</accession>
<evidence type="ECO:0000313" key="3">
    <source>
        <dbReference type="Proteomes" id="UP000215453"/>
    </source>
</evidence>
<dbReference type="AlphaFoldDB" id="A0A1Y6LJ35"/>
<organism evidence="2 3">
    <name type="scientific">Zymoseptoria tritici ST99CH_1A5</name>
    <dbReference type="NCBI Taxonomy" id="1276529"/>
    <lineage>
        <taxon>Eukaryota</taxon>
        <taxon>Fungi</taxon>
        <taxon>Dikarya</taxon>
        <taxon>Ascomycota</taxon>
        <taxon>Pezizomycotina</taxon>
        <taxon>Dothideomycetes</taxon>
        <taxon>Dothideomycetidae</taxon>
        <taxon>Mycosphaerellales</taxon>
        <taxon>Mycosphaerellaceae</taxon>
        <taxon>Zymoseptoria</taxon>
    </lineage>
</organism>
<gene>
    <name evidence="2" type="ORF">ZT1A5_G3950</name>
</gene>
<feature type="compositionally biased region" description="Polar residues" evidence="1">
    <location>
        <begin position="25"/>
        <end position="37"/>
    </location>
</feature>
<sequence length="159" mass="16930">MSGYGYPSGYPSGYVPGYGYSNLYDSTPSRSGMSGSLLNEGMYPHTAGYPSESARRPSTAYGPTRDRSPSMAYGTLPDRRPSYFDRAQPNRDPYGYTPQPAARLPSIYSERSSGARYTDCQSDGSSVPYGGSYGGSSYPSTRPTTATGYSGYSGTADPA</sequence>
<dbReference type="EMBL" id="LT882678">
    <property type="protein sequence ID" value="SMY22511.1"/>
    <property type="molecule type" value="Genomic_DNA"/>
</dbReference>
<reference evidence="2 3" key="1">
    <citation type="submission" date="2016-10" db="EMBL/GenBank/DDBJ databases">
        <authorList>
            <person name="Varghese N."/>
        </authorList>
    </citation>
    <scope>NUCLEOTIDE SEQUENCE [LARGE SCALE GENOMIC DNA]</scope>
</reference>
<protein>
    <submittedName>
        <fullName evidence="2">Uncharacterized protein</fullName>
    </submittedName>
</protein>
<name>A0A1Y6LJ35_ZYMTR</name>
<dbReference type="Proteomes" id="UP000215453">
    <property type="component" value="Chromosome 3"/>
</dbReference>
<evidence type="ECO:0000313" key="2">
    <source>
        <dbReference type="EMBL" id="SMY22511.1"/>
    </source>
</evidence>